<name>A0A6D2HJF3_9BRAS</name>
<evidence type="ECO:0000259" key="1">
    <source>
        <dbReference type="PROSITE" id="PS50181"/>
    </source>
</evidence>
<dbReference type="InterPro" id="IPR036047">
    <property type="entry name" value="F-box-like_dom_sf"/>
</dbReference>
<dbReference type="PROSITE" id="PS50181">
    <property type="entry name" value="FBOX"/>
    <property type="match status" value="1"/>
</dbReference>
<sequence length="93" mass="10731">MKRKQQDTSSSKLDSLPHDLKLDILNRLPAKSLSNFRCVSKMWSSIIRSPEFVRSFFSLSSTRPRLIVALGNGIYNRSTEEQLVFFFSFSPED</sequence>
<protein>
    <recommendedName>
        <fullName evidence="1">F-box domain-containing protein</fullName>
    </recommendedName>
</protein>
<dbReference type="Proteomes" id="UP000467841">
    <property type="component" value="Unassembled WGS sequence"/>
</dbReference>
<gene>
    <name evidence="2" type="ORF">MERR_LOCUS3290</name>
</gene>
<dbReference type="PANTHER" id="PTHR31111:SF111">
    <property type="entry name" value="F-BOX DOMAIN-CONTAINING PROTEIN"/>
    <property type="match status" value="1"/>
</dbReference>
<feature type="domain" description="F-box" evidence="1">
    <location>
        <begin position="10"/>
        <end position="56"/>
    </location>
</feature>
<proteinExistence type="predicted"/>
<dbReference type="SUPFAM" id="SSF81383">
    <property type="entry name" value="F-box domain"/>
    <property type="match status" value="1"/>
</dbReference>
<dbReference type="InterPro" id="IPR001810">
    <property type="entry name" value="F-box_dom"/>
</dbReference>
<dbReference type="SMART" id="SM00256">
    <property type="entry name" value="FBOX"/>
    <property type="match status" value="1"/>
</dbReference>
<evidence type="ECO:0000313" key="3">
    <source>
        <dbReference type="Proteomes" id="UP000467841"/>
    </source>
</evidence>
<dbReference type="AlphaFoldDB" id="A0A6D2HJF3"/>
<dbReference type="OrthoDB" id="1112404at2759"/>
<reference evidence="2" key="1">
    <citation type="submission" date="2020-01" db="EMBL/GenBank/DDBJ databases">
        <authorList>
            <person name="Mishra B."/>
        </authorList>
    </citation>
    <scope>NUCLEOTIDE SEQUENCE [LARGE SCALE GENOMIC DNA]</scope>
</reference>
<dbReference type="PANTHER" id="PTHR31111">
    <property type="entry name" value="BNAA05G37150D PROTEIN-RELATED"/>
    <property type="match status" value="1"/>
</dbReference>
<keyword evidence="3" id="KW-1185">Reference proteome</keyword>
<accession>A0A6D2HJF3</accession>
<organism evidence="2 3">
    <name type="scientific">Microthlaspi erraticum</name>
    <dbReference type="NCBI Taxonomy" id="1685480"/>
    <lineage>
        <taxon>Eukaryota</taxon>
        <taxon>Viridiplantae</taxon>
        <taxon>Streptophyta</taxon>
        <taxon>Embryophyta</taxon>
        <taxon>Tracheophyta</taxon>
        <taxon>Spermatophyta</taxon>
        <taxon>Magnoliopsida</taxon>
        <taxon>eudicotyledons</taxon>
        <taxon>Gunneridae</taxon>
        <taxon>Pentapetalae</taxon>
        <taxon>rosids</taxon>
        <taxon>malvids</taxon>
        <taxon>Brassicales</taxon>
        <taxon>Brassicaceae</taxon>
        <taxon>Coluteocarpeae</taxon>
        <taxon>Microthlaspi</taxon>
    </lineage>
</organism>
<evidence type="ECO:0000313" key="2">
    <source>
        <dbReference type="EMBL" id="CAA7016055.1"/>
    </source>
</evidence>
<dbReference type="Gene3D" id="1.20.1280.50">
    <property type="match status" value="1"/>
</dbReference>
<dbReference type="Pfam" id="PF00646">
    <property type="entry name" value="F-box"/>
    <property type="match status" value="1"/>
</dbReference>
<dbReference type="EMBL" id="CACVBM020000221">
    <property type="protein sequence ID" value="CAA7016055.1"/>
    <property type="molecule type" value="Genomic_DNA"/>
</dbReference>
<comment type="caution">
    <text evidence="2">The sequence shown here is derived from an EMBL/GenBank/DDBJ whole genome shotgun (WGS) entry which is preliminary data.</text>
</comment>